<feature type="domain" description="Choline/carnitine acyltransferase" evidence="10">
    <location>
        <begin position="27"/>
        <end position="599"/>
    </location>
</feature>
<evidence type="ECO:0000256" key="9">
    <source>
        <dbReference type="PIRSR" id="PIRSR600542-1"/>
    </source>
</evidence>
<dbReference type="Pfam" id="PF00755">
    <property type="entry name" value="Carn_acyltransf"/>
    <property type="match status" value="1"/>
</dbReference>
<dbReference type="GeneID" id="117641402"/>
<keyword evidence="4" id="KW-0808">Transferase</keyword>
<dbReference type="OrthoDB" id="240216at2759"/>
<dbReference type="UniPathway" id="UPA00659"/>
<evidence type="ECO:0000256" key="6">
    <source>
        <dbReference type="ARBA" id="ARBA00023098"/>
    </source>
</evidence>
<dbReference type="Gene3D" id="1.10.275.20">
    <property type="entry name" value="Choline/Carnitine o-acyltransferase"/>
    <property type="match status" value="1"/>
</dbReference>
<dbReference type="InterPro" id="IPR000542">
    <property type="entry name" value="Carn_acyl_trans"/>
</dbReference>
<evidence type="ECO:0000256" key="1">
    <source>
        <dbReference type="ARBA" id="ARBA00005005"/>
    </source>
</evidence>
<dbReference type="InterPro" id="IPR039551">
    <property type="entry name" value="Cho/carn_acyl_trans"/>
</dbReference>
<comment type="catalytic activity">
    <reaction evidence="8">
        <text>4,8-dimethylnonanoyl-CoA + (R)-carnitine = O-4,8-dimethylnonanoyl-(R)-carnitine + CoA</text>
        <dbReference type="Rhea" id="RHEA:44860"/>
        <dbReference type="ChEBI" id="CHEBI:16347"/>
        <dbReference type="ChEBI" id="CHEBI:57287"/>
        <dbReference type="ChEBI" id="CHEBI:77061"/>
        <dbReference type="ChEBI" id="CHEBI:84654"/>
    </reaction>
</comment>
<dbReference type="Gene3D" id="3.30.559.10">
    <property type="entry name" value="Chloramphenicol acetyltransferase-like domain"/>
    <property type="match status" value="1"/>
</dbReference>
<feature type="active site" description="Proton acceptor" evidence="9">
    <location>
        <position position="330"/>
    </location>
</feature>
<dbReference type="SUPFAM" id="SSF52777">
    <property type="entry name" value="CoA-dependent acyltransferases"/>
    <property type="match status" value="2"/>
</dbReference>
<comment type="similarity">
    <text evidence="2">Belongs to the carnitine/choline acetyltransferase family.</text>
</comment>
<dbReference type="GO" id="GO:0008458">
    <property type="term" value="F:carnitine O-octanoyltransferase activity"/>
    <property type="evidence" value="ECO:0007669"/>
    <property type="project" value="TreeGrafter"/>
</dbReference>
<dbReference type="Proteomes" id="UP000515158">
    <property type="component" value="Unplaced"/>
</dbReference>
<evidence type="ECO:0000313" key="12">
    <source>
        <dbReference type="RefSeq" id="XP_034234583.1"/>
    </source>
</evidence>
<evidence type="ECO:0000313" key="11">
    <source>
        <dbReference type="Proteomes" id="UP000515158"/>
    </source>
</evidence>
<dbReference type="KEGG" id="tpal:117641402"/>
<evidence type="ECO:0000256" key="7">
    <source>
        <dbReference type="ARBA" id="ARBA00023315"/>
    </source>
</evidence>
<dbReference type="GO" id="GO:0006635">
    <property type="term" value="P:fatty acid beta-oxidation"/>
    <property type="evidence" value="ECO:0007669"/>
    <property type="project" value="UniProtKB-UniPathway"/>
</dbReference>
<evidence type="ECO:0000256" key="4">
    <source>
        <dbReference type="ARBA" id="ARBA00022679"/>
    </source>
</evidence>
<dbReference type="RefSeq" id="XP_034234583.1">
    <property type="nucleotide sequence ID" value="XM_034378692.1"/>
</dbReference>
<proteinExistence type="inferred from homology"/>
<comment type="pathway">
    <text evidence="1">Lipid metabolism; fatty acid beta-oxidation.</text>
</comment>
<dbReference type="PANTHER" id="PTHR22589:SF67">
    <property type="entry name" value="PEROXISOMAL CARNITINE O-OCTANOYLTRANSFERASE"/>
    <property type="match status" value="1"/>
</dbReference>
<evidence type="ECO:0000313" key="13">
    <source>
        <dbReference type="RefSeq" id="XP_034234591.1"/>
    </source>
</evidence>
<dbReference type="GO" id="GO:0005777">
    <property type="term" value="C:peroxisome"/>
    <property type="evidence" value="ECO:0007669"/>
    <property type="project" value="TreeGrafter"/>
</dbReference>
<gene>
    <name evidence="12 13" type="primary">LOC117641402</name>
</gene>
<dbReference type="RefSeq" id="XP_034234591.1">
    <property type="nucleotide sequence ID" value="XM_034378700.1"/>
</dbReference>
<sequence length="621" mass="70898">MSIAGAMRLSPEDPLRTFSEDEKLPPLPLPSLRHTLERYVDSVRPFVSDAEFANTQEIVKKFEKGEGKLLQEKLEAKAKIEKNWVDKWWLEKAYLENRWALVPFCSMSGVSDLSRVWTFKPGYMLKYASLYLYYTVEMWTLLRSERLAPNRSADGKTFFSMTQWRRLFNCCRIPLPGRDRLDTHFKTEKEGTCPSHVMVACNGHIFLVDAVDETTGSILNPLEWESQLQRIVDEASKTPGQGIARLTCDDRDTWAKNNAHLRQISGENAHYLHLIESAMFLLTLEPDFEPNTPSEVIMRSLTGDYNNLWVDKSLHIAFFGNGQSGGLAEHTAFDGMISVTNSFYTYQCIIENKGVWTGPKTIRELSPPRELNFILNSSMKEELQQATLRQNITRQKVIVIREKFTGFGKSLLVKKRIHPDTFVQMALQLTYYRLHKKFAPCYETATTRAFYNGRTETLRVCTKELAKWAQAMLSSTPIEEKVRLLQIAVKRHDDLMKEAREANGCDRHLFGLYCVAEENKMPIPELFRDASYAKSGGGGNFILSTSLVGYTPVGGGVVPMCLDGYGIFYNMDSDSIYLTISVMRDSAETSASKYFNHLCESFYTIRDLIEFARGEKPKANL</sequence>
<accession>A0A6P8YDY3</accession>
<keyword evidence="11" id="KW-1185">Reference proteome</keyword>
<reference evidence="12 13" key="1">
    <citation type="submission" date="2025-04" db="UniProtKB">
        <authorList>
            <consortium name="RefSeq"/>
        </authorList>
    </citation>
    <scope>IDENTIFICATION</scope>
    <source>
        <tissue evidence="12 13">Total insect</tissue>
    </source>
</reference>
<evidence type="ECO:0000256" key="3">
    <source>
        <dbReference type="ARBA" id="ARBA00022448"/>
    </source>
</evidence>
<dbReference type="Gene3D" id="3.30.559.70">
    <property type="entry name" value="Choline/Carnitine o-acyltransferase, domain 2"/>
    <property type="match status" value="1"/>
</dbReference>
<keyword evidence="3" id="KW-0813">Transport</keyword>
<dbReference type="InterPro" id="IPR042572">
    <property type="entry name" value="Carn_acyl_trans_N"/>
</dbReference>
<evidence type="ECO:0000256" key="2">
    <source>
        <dbReference type="ARBA" id="ARBA00005232"/>
    </source>
</evidence>
<name>A0A6P8YDY3_THRPL</name>
<keyword evidence="5" id="KW-0276">Fatty acid metabolism</keyword>
<dbReference type="PANTHER" id="PTHR22589">
    <property type="entry name" value="CARNITINE O-ACYLTRANSFERASE"/>
    <property type="match status" value="1"/>
</dbReference>
<keyword evidence="7" id="KW-0012">Acyltransferase</keyword>
<evidence type="ECO:0000256" key="5">
    <source>
        <dbReference type="ARBA" id="ARBA00022832"/>
    </source>
</evidence>
<dbReference type="InterPro" id="IPR023213">
    <property type="entry name" value="CAT-like_dom_sf"/>
</dbReference>
<evidence type="ECO:0000259" key="10">
    <source>
        <dbReference type="Pfam" id="PF00755"/>
    </source>
</evidence>
<protein>
    <submittedName>
        <fullName evidence="12 13">Peroxisomal carnitine O-octanoyltransferase</fullName>
    </submittedName>
</protein>
<evidence type="ECO:0000256" key="8">
    <source>
        <dbReference type="ARBA" id="ARBA00048999"/>
    </source>
</evidence>
<dbReference type="AlphaFoldDB" id="A0A6P8YDY3"/>
<dbReference type="InterPro" id="IPR042231">
    <property type="entry name" value="Cho/carn_acyl_trans_2"/>
</dbReference>
<keyword evidence="6" id="KW-0443">Lipid metabolism</keyword>
<organism evidence="13">
    <name type="scientific">Thrips palmi</name>
    <name type="common">Melon thrips</name>
    <dbReference type="NCBI Taxonomy" id="161013"/>
    <lineage>
        <taxon>Eukaryota</taxon>
        <taxon>Metazoa</taxon>
        <taxon>Ecdysozoa</taxon>
        <taxon>Arthropoda</taxon>
        <taxon>Hexapoda</taxon>
        <taxon>Insecta</taxon>
        <taxon>Pterygota</taxon>
        <taxon>Neoptera</taxon>
        <taxon>Paraneoptera</taxon>
        <taxon>Thysanoptera</taxon>
        <taxon>Terebrantia</taxon>
        <taxon>Thripoidea</taxon>
        <taxon>Thripidae</taxon>
        <taxon>Thrips</taxon>
    </lineage>
</organism>